<gene>
    <name evidence="7" type="primary">bepR_3</name>
    <name evidence="7" type="ORF">LAL4801_01498</name>
</gene>
<evidence type="ECO:0000256" key="1">
    <source>
        <dbReference type="ARBA" id="ARBA00023015"/>
    </source>
</evidence>
<evidence type="ECO:0000259" key="6">
    <source>
        <dbReference type="PROSITE" id="PS50977"/>
    </source>
</evidence>
<dbReference type="InterPro" id="IPR009057">
    <property type="entry name" value="Homeodomain-like_sf"/>
</dbReference>
<proteinExistence type="predicted"/>
<evidence type="ECO:0000256" key="2">
    <source>
        <dbReference type="ARBA" id="ARBA00023125"/>
    </source>
</evidence>
<dbReference type="GO" id="GO:0000976">
    <property type="term" value="F:transcription cis-regulatory region binding"/>
    <property type="evidence" value="ECO:0007669"/>
    <property type="project" value="TreeGrafter"/>
</dbReference>
<feature type="DNA-binding region" description="H-T-H motif" evidence="4">
    <location>
        <begin position="43"/>
        <end position="62"/>
    </location>
</feature>
<dbReference type="PANTHER" id="PTHR30055:SF234">
    <property type="entry name" value="HTH-TYPE TRANSCRIPTIONAL REGULATOR BETI"/>
    <property type="match status" value="1"/>
</dbReference>
<dbReference type="STRING" id="187304.B0E33_22705"/>
<dbReference type="InterPro" id="IPR050109">
    <property type="entry name" value="HTH-type_TetR-like_transc_reg"/>
</dbReference>
<dbReference type="SUPFAM" id="SSF46689">
    <property type="entry name" value="Homeodomain-like"/>
    <property type="match status" value="1"/>
</dbReference>
<dbReference type="AlphaFoldDB" id="A0A0M6XYW9"/>
<dbReference type="PANTHER" id="PTHR30055">
    <property type="entry name" value="HTH-TYPE TRANSCRIPTIONAL REGULATOR RUTR"/>
    <property type="match status" value="1"/>
</dbReference>
<dbReference type="InterPro" id="IPR001647">
    <property type="entry name" value="HTH_TetR"/>
</dbReference>
<keyword evidence="8" id="KW-1185">Reference proteome</keyword>
<feature type="domain" description="HTH tetR-type" evidence="6">
    <location>
        <begin position="20"/>
        <end position="80"/>
    </location>
</feature>
<protein>
    <submittedName>
        <fullName evidence="7">HTH-type transcriptional repressor BepR</fullName>
    </submittedName>
</protein>
<evidence type="ECO:0000313" key="7">
    <source>
        <dbReference type="EMBL" id="CTQ43061.1"/>
    </source>
</evidence>
<evidence type="ECO:0000256" key="3">
    <source>
        <dbReference type="ARBA" id="ARBA00023163"/>
    </source>
</evidence>
<reference evidence="8" key="1">
    <citation type="submission" date="2015-07" db="EMBL/GenBank/DDBJ databases">
        <authorList>
            <person name="Rodrigo-Torres Lidia"/>
            <person name="Arahal R.David."/>
        </authorList>
    </citation>
    <scope>NUCLEOTIDE SEQUENCE [LARGE SCALE GENOMIC DNA]</scope>
    <source>
        <strain evidence="8">CECT 4801</strain>
    </source>
</reference>
<dbReference type="Proteomes" id="UP000048926">
    <property type="component" value="Unassembled WGS sequence"/>
</dbReference>
<dbReference type="InterPro" id="IPR049484">
    <property type="entry name" value="Rv0078-like_C"/>
</dbReference>
<evidence type="ECO:0000256" key="5">
    <source>
        <dbReference type="SAM" id="MobiDB-lite"/>
    </source>
</evidence>
<keyword evidence="1" id="KW-0805">Transcription regulation</keyword>
<sequence>MQGKNSEKSGERRTQAERRAETRKALLDAARALIVEKGYAETGTPEIVKAADVTRGALYHHFADKADLMRALVHQESEAIAAEINNQTNTGQTPLDAFMSGASAYFSAMSVAGRARIMLLEGPTVLGLSEMAEIDRQTGGATLLEGLRHAANHGALKDIPLEPLADLLSSAFDRAALAIANGGDRKAYEAATRKLLAGILTD</sequence>
<dbReference type="OrthoDB" id="8478851at2"/>
<dbReference type="PRINTS" id="PR00455">
    <property type="entry name" value="HTHTETR"/>
</dbReference>
<dbReference type="RefSeq" id="WP_055655159.1">
    <property type="nucleotide sequence ID" value="NZ_CXST01000001.1"/>
</dbReference>
<dbReference type="Pfam" id="PF21351">
    <property type="entry name" value="TetR_C_41"/>
    <property type="match status" value="1"/>
</dbReference>
<keyword evidence="2 4" id="KW-0238">DNA-binding</keyword>
<dbReference type="Gene3D" id="1.10.357.10">
    <property type="entry name" value="Tetracycline Repressor, domain 2"/>
    <property type="match status" value="1"/>
</dbReference>
<dbReference type="Pfam" id="PF00440">
    <property type="entry name" value="TetR_N"/>
    <property type="match status" value="1"/>
</dbReference>
<dbReference type="PROSITE" id="PS50977">
    <property type="entry name" value="HTH_TETR_2"/>
    <property type="match status" value="1"/>
</dbReference>
<keyword evidence="3" id="KW-0804">Transcription</keyword>
<accession>A0A0M6XYW9</accession>
<feature type="region of interest" description="Disordered" evidence="5">
    <location>
        <begin position="1"/>
        <end position="20"/>
    </location>
</feature>
<evidence type="ECO:0000256" key="4">
    <source>
        <dbReference type="PROSITE-ProRule" id="PRU00335"/>
    </source>
</evidence>
<name>A0A0M6XYW9_9HYPH</name>
<dbReference type="EMBL" id="CXST01000001">
    <property type="protein sequence ID" value="CTQ43061.1"/>
    <property type="molecule type" value="Genomic_DNA"/>
</dbReference>
<evidence type="ECO:0000313" key="8">
    <source>
        <dbReference type="Proteomes" id="UP000048926"/>
    </source>
</evidence>
<dbReference type="GO" id="GO:0003700">
    <property type="term" value="F:DNA-binding transcription factor activity"/>
    <property type="evidence" value="ECO:0007669"/>
    <property type="project" value="TreeGrafter"/>
</dbReference>
<organism evidence="7 8">
    <name type="scientific">Roseibium aggregatum</name>
    <dbReference type="NCBI Taxonomy" id="187304"/>
    <lineage>
        <taxon>Bacteria</taxon>
        <taxon>Pseudomonadati</taxon>
        <taxon>Pseudomonadota</taxon>
        <taxon>Alphaproteobacteria</taxon>
        <taxon>Hyphomicrobiales</taxon>
        <taxon>Stappiaceae</taxon>
        <taxon>Roseibium</taxon>
    </lineage>
</organism>